<proteinExistence type="predicted"/>
<evidence type="ECO:0000256" key="1">
    <source>
        <dbReference type="SAM" id="MobiDB-lite"/>
    </source>
</evidence>
<sequence>MEEAQAHQAHGEPLSQTLMMGSVGSDPPSVGDEGETAGHMMGHMMGQPADQLPAQAAGEMGGEAAGEMEGEPAGEMEGEAAGRPAGSLSGGFSDVDLGGGVDPSALLHTPLSVMDTQAGMPSHGMLSHGVTLTSRSPLGAHSPWRPQSPHSQALVGGAAAEGTPRGVTHDQPSPKRPRGGERLCTAPAEKRPAPQRIGMGTSAGWGALSVCPRCKGQCGDFHVERERMQLPAPTAPWVELPDVLGLAALNVYQLAAKLIR</sequence>
<feature type="compositionally biased region" description="Acidic residues" evidence="1">
    <location>
        <begin position="66"/>
        <end position="78"/>
    </location>
</feature>
<dbReference type="EMBL" id="HBHX01062949">
    <property type="protein sequence ID" value="CAE0143369.1"/>
    <property type="molecule type" value="Transcribed_RNA"/>
</dbReference>
<reference evidence="2" key="1">
    <citation type="submission" date="2021-01" db="EMBL/GenBank/DDBJ databases">
        <authorList>
            <person name="Corre E."/>
            <person name="Pelletier E."/>
            <person name="Niang G."/>
            <person name="Scheremetjew M."/>
            <person name="Finn R."/>
            <person name="Kale V."/>
            <person name="Holt S."/>
            <person name="Cochrane G."/>
            <person name="Meng A."/>
            <person name="Brown T."/>
            <person name="Cohen L."/>
        </authorList>
    </citation>
    <scope>NUCLEOTIDE SEQUENCE</scope>
    <source>
        <strain evidence="2">CCMP281</strain>
    </source>
</reference>
<organism evidence="2">
    <name type="scientific">Haptolina ericina</name>
    <dbReference type="NCBI Taxonomy" id="156174"/>
    <lineage>
        <taxon>Eukaryota</taxon>
        <taxon>Haptista</taxon>
        <taxon>Haptophyta</taxon>
        <taxon>Prymnesiophyceae</taxon>
        <taxon>Prymnesiales</taxon>
        <taxon>Prymnesiaceae</taxon>
        <taxon>Haptolina</taxon>
    </lineage>
</organism>
<feature type="region of interest" description="Disordered" evidence="1">
    <location>
        <begin position="134"/>
        <end position="182"/>
    </location>
</feature>
<accession>A0A7S3BTQ7</accession>
<protein>
    <submittedName>
        <fullName evidence="2">Uncharacterized protein</fullName>
    </submittedName>
</protein>
<gene>
    <name evidence="2" type="ORF">HERI1096_LOCUS34803</name>
</gene>
<evidence type="ECO:0000313" key="2">
    <source>
        <dbReference type="EMBL" id="CAE0143369.1"/>
    </source>
</evidence>
<name>A0A7S3BTQ7_9EUKA</name>
<feature type="region of interest" description="Disordered" evidence="1">
    <location>
        <begin position="1"/>
        <end position="96"/>
    </location>
</feature>
<dbReference type="AlphaFoldDB" id="A0A7S3BTQ7"/>